<dbReference type="EMBL" id="VFMM01000001">
    <property type="protein sequence ID" value="TQJ19448.1"/>
    <property type="molecule type" value="Genomic_DNA"/>
</dbReference>
<evidence type="ECO:0000256" key="5">
    <source>
        <dbReference type="SAM" id="Phobius"/>
    </source>
</evidence>
<organism evidence="6 7">
    <name type="scientific">Kribbella jejuensis</name>
    <dbReference type="NCBI Taxonomy" id="236068"/>
    <lineage>
        <taxon>Bacteria</taxon>
        <taxon>Bacillati</taxon>
        <taxon>Actinomycetota</taxon>
        <taxon>Actinomycetes</taxon>
        <taxon>Propionibacteriales</taxon>
        <taxon>Kribbellaceae</taxon>
        <taxon>Kribbella</taxon>
    </lineage>
</organism>
<gene>
    <name evidence="6" type="ORF">FB475_3616</name>
</gene>
<protein>
    <submittedName>
        <fullName evidence="6">Colicin V production protein</fullName>
    </submittedName>
</protein>
<dbReference type="GO" id="GO:0009403">
    <property type="term" value="P:toxin biosynthetic process"/>
    <property type="evidence" value="ECO:0007669"/>
    <property type="project" value="InterPro"/>
</dbReference>
<accession>A0A542EVR0</accession>
<reference evidence="6 7" key="1">
    <citation type="submission" date="2019-06" db="EMBL/GenBank/DDBJ databases">
        <title>Sequencing the genomes of 1000 actinobacteria strains.</title>
        <authorList>
            <person name="Klenk H.-P."/>
        </authorList>
    </citation>
    <scope>NUCLEOTIDE SEQUENCE [LARGE SCALE GENOMIC DNA]</scope>
    <source>
        <strain evidence="6 7">DSM 17305</strain>
    </source>
</reference>
<evidence type="ECO:0000256" key="1">
    <source>
        <dbReference type="ARBA" id="ARBA00004141"/>
    </source>
</evidence>
<comment type="caution">
    <text evidence="6">The sequence shown here is derived from an EMBL/GenBank/DDBJ whole genome shotgun (WGS) entry which is preliminary data.</text>
</comment>
<dbReference type="OrthoDB" id="9766361at2"/>
<dbReference type="NCBIfam" id="NF033740">
    <property type="entry name" value="MarP_fam_protase"/>
    <property type="match status" value="1"/>
</dbReference>
<comment type="subcellular location">
    <subcellularLocation>
        <location evidence="1">Membrane</location>
        <topology evidence="1">Multi-pass membrane protein</topology>
    </subcellularLocation>
</comment>
<dbReference type="InterPro" id="IPR043504">
    <property type="entry name" value="Peptidase_S1_PA_chymotrypsin"/>
</dbReference>
<evidence type="ECO:0000313" key="6">
    <source>
        <dbReference type="EMBL" id="TQJ19448.1"/>
    </source>
</evidence>
<evidence type="ECO:0000256" key="3">
    <source>
        <dbReference type="ARBA" id="ARBA00022989"/>
    </source>
</evidence>
<feature type="transmembrane region" description="Helical" evidence="5">
    <location>
        <begin position="56"/>
        <end position="77"/>
    </location>
</feature>
<evidence type="ECO:0000256" key="4">
    <source>
        <dbReference type="ARBA" id="ARBA00023136"/>
    </source>
</evidence>
<dbReference type="InterPro" id="IPR009003">
    <property type="entry name" value="Peptidase_S1_PA"/>
</dbReference>
<evidence type="ECO:0000313" key="7">
    <source>
        <dbReference type="Proteomes" id="UP000316298"/>
    </source>
</evidence>
<dbReference type="PRINTS" id="PR00834">
    <property type="entry name" value="PROTEASES2C"/>
</dbReference>
<name>A0A542EVR0_9ACTN</name>
<feature type="transmembrane region" description="Helical" evidence="5">
    <location>
        <begin position="7"/>
        <end position="36"/>
    </location>
</feature>
<feature type="transmembrane region" description="Helical" evidence="5">
    <location>
        <begin position="98"/>
        <end position="120"/>
    </location>
</feature>
<dbReference type="InterPro" id="IPR001940">
    <property type="entry name" value="Peptidase_S1C"/>
</dbReference>
<dbReference type="GO" id="GO:0006508">
    <property type="term" value="P:proteolysis"/>
    <property type="evidence" value="ECO:0007669"/>
    <property type="project" value="InterPro"/>
</dbReference>
<dbReference type="Pfam" id="PF13365">
    <property type="entry name" value="Trypsin_2"/>
    <property type="match status" value="1"/>
</dbReference>
<sequence length="393" mass="41513">MSKLDWALLIVTALVAISGYIEGFVLGACATVGLLVGAGLGVWGVPRVLDHFSPSVSVSFAALVLVVLLAAIGRTFGAMIGTRVRNRLSWKPIRFLDALGGAALAAASVLIVAWVLGVAVSGARIPSVTSAVRGSQVLAKVDQVLPASADRALQSFNDVVNTDLFPRFLDPFVPERIRETQPPDSAIARQQPVREAYSRIAKVTGIANCSRGLEGSGFLYAPQRVMTNAHVVAGVSSPQVELNGKKYDAKVVVFDPETDIAVLYLPKLNDPNLKPLTFDLTGTADASAVVLGYPENGPFDAEPARIRSEERLRGPDIYGDRTVTRDAFSIWASVRPGNSGGPLLSAKGTVYGVVFAASVEDNRTGYVLTAQQVSTDARTGTTATQDVSTQSCT</sequence>
<dbReference type="Pfam" id="PF02674">
    <property type="entry name" value="Colicin_V"/>
    <property type="match status" value="1"/>
</dbReference>
<dbReference type="AlphaFoldDB" id="A0A542EVR0"/>
<dbReference type="SUPFAM" id="SSF50494">
    <property type="entry name" value="Trypsin-like serine proteases"/>
    <property type="match status" value="1"/>
</dbReference>
<evidence type="ECO:0000256" key="2">
    <source>
        <dbReference type="ARBA" id="ARBA00022692"/>
    </source>
</evidence>
<dbReference type="Gene3D" id="2.40.10.10">
    <property type="entry name" value="Trypsin-like serine proteases"/>
    <property type="match status" value="2"/>
</dbReference>
<dbReference type="PANTHER" id="PTHR43019:SF23">
    <property type="entry name" value="PROTEASE DO-LIKE 5, CHLOROPLASTIC"/>
    <property type="match status" value="1"/>
</dbReference>
<dbReference type="GO" id="GO:0016020">
    <property type="term" value="C:membrane"/>
    <property type="evidence" value="ECO:0007669"/>
    <property type="project" value="UniProtKB-SubCell"/>
</dbReference>
<proteinExistence type="predicted"/>
<dbReference type="RefSeq" id="WP_141857386.1">
    <property type="nucleotide sequence ID" value="NZ_BAAAKA010000004.1"/>
</dbReference>
<dbReference type="GO" id="GO:0004252">
    <property type="term" value="F:serine-type endopeptidase activity"/>
    <property type="evidence" value="ECO:0007669"/>
    <property type="project" value="InterPro"/>
</dbReference>
<dbReference type="Proteomes" id="UP000316298">
    <property type="component" value="Unassembled WGS sequence"/>
</dbReference>
<dbReference type="PANTHER" id="PTHR43019">
    <property type="entry name" value="SERINE ENDOPROTEASE DEGS"/>
    <property type="match status" value="1"/>
</dbReference>
<keyword evidence="7" id="KW-1185">Reference proteome</keyword>
<dbReference type="InterPro" id="IPR003825">
    <property type="entry name" value="Colicin-V_CvpA"/>
</dbReference>
<dbReference type="InterPro" id="IPR047680">
    <property type="entry name" value="MarP-like"/>
</dbReference>
<keyword evidence="2 5" id="KW-0812">Transmembrane</keyword>
<keyword evidence="4 5" id="KW-0472">Membrane</keyword>
<keyword evidence="3 5" id="KW-1133">Transmembrane helix</keyword>